<dbReference type="Gene3D" id="3.10.580.10">
    <property type="entry name" value="CBS-domain"/>
    <property type="match status" value="1"/>
</dbReference>
<keyword evidence="3 4" id="KW-0129">CBS domain</keyword>
<dbReference type="Pfam" id="PF00571">
    <property type="entry name" value="CBS"/>
    <property type="match status" value="2"/>
</dbReference>
<dbReference type="FunFam" id="3.10.580.10:FF:000002">
    <property type="entry name" value="Magnesium/cobalt efflux protein CorC"/>
    <property type="match status" value="1"/>
</dbReference>
<feature type="domain" description="CBS" evidence="5">
    <location>
        <begin position="145"/>
        <end position="205"/>
    </location>
</feature>
<dbReference type="Pfam" id="PF03471">
    <property type="entry name" value="CorC_HlyC"/>
    <property type="match status" value="1"/>
</dbReference>
<dbReference type="InterPro" id="IPR044751">
    <property type="entry name" value="Ion_transp-like_CBS"/>
</dbReference>
<protein>
    <recommendedName>
        <fullName evidence="5">CBS domain-containing protein</fullName>
    </recommendedName>
</protein>
<keyword evidence="2" id="KW-0677">Repeat</keyword>
<dbReference type="PANTHER" id="PTHR22777">
    <property type="entry name" value="HEMOLYSIN-RELATED"/>
    <property type="match status" value="1"/>
</dbReference>
<dbReference type="SMART" id="SM01091">
    <property type="entry name" value="CorC_HlyC"/>
    <property type="match status" value="1"/>
</dbReference>
<dbReference type="GO" id="GO:0050660">
    <property type="term" value="F:flavin adenine dinucleotide binding"/>
    <property type="evidence" value="ECO:0007669"/>
    <property type="project" value="InterPro"/>
</dbReference>
<evidence type="ECO:0000313" key="7">
    <source>
        <dbReference type="Proteomes" id="UP000646365"/>
    </source>
</evidence>
<dbReference type="InterPro" id="IPR046342">
    <property type="entry name" value="CBS_dom_sf"/>
</dbReference>
<organism evidence="6 7">
    <name type="scientific">Aliidongia dinghuensis</name>
    <dbReference type="NCBI Taxonomy" id="1867774"/>
    <lineage>
        <taxon>Bacteria</taxon>
        <taxon>Pseudomonadati</taxon>
        <taxon>Pseudomonadota</taxon>
        <taxon>Alphaproteobacteria</taxon>
        <taxon>Rhodospirillales</taxon>
        <taxon>Dongiaceae</taxon>
        <taxon>Aliidongia</taxon>
    </lineage>
</organism>
<comment type="caution">
    <text evidence="6">The sequence shown here is derived from an EMBL/GenBank/DDBJ whole genome shotgun (WGS) entry which is preliminary data.</text>
</comment>
<dbReference type="GO" id="GO:0005886">
    <property type="term" value="C:plasma membrane"/>
    <property type="evidence" value="ECO:0007669"/>
    <property type="project" value="TreeGrafter"/>
</dbReference>
<evidence type="ECO:0000256" key="1">
    <source>
        <dbReference type="ARBA" id="ARBA00006446"/>
    </source>
</evidence>
<evidence type="ECO:0000256" key="4">
    <source>
        <dbReference type="PROSITE-ProRule" id="PRU00703"/>
    </source>
</evidence>
<keyword evidence="7" id="KW-1185">Reference proteome</keyword>
<dbReference type="CDD" id="cd04590">
    <property type="entry name" value="CBS_pair_CorC_HlyC_assoc"/>
    <property type="match status" value="1"/>
</dbReference>
<accession>A0A8J2YNX8</accession>
<dbReference type="EMBL" id="BMJQ01000001">
    <property type="protein sequence ID" value="GGE99669.1"/>
    <property type="molecule type" value="Genomic_DNA"/>
</dbReference>
<dbReference type="InterPro" id="IPR036318">
    <property type="entry name" value="FAD-bd_PCMH-like_sf"/>
</dbReference>
<dbReference type="SMART" id="SM00116">
    <property type="entry name" value="CBS"/>
    <property type="match status" value="2"/>
</dbReference>
<comment type="similarity">
    <text evidence="1">Belongs to the UPF0053 family. Hemolysin C subfamily.</text>
</comment>
<reference evidence="6" key="2">
    <citation type="submission" date="2020-09" db="EMBL/GenBank/DDBJ databases">
        <authorList>
            <person name="Sun Q."/>
            <person name="Zhou Y."/>
        </authorList>
    </citation>
    <scope>NUCLEOTIDE SEQUENCE</scope>
    <source>
        <strain evidence="6">CGMCC 1.15725</strain>
    </source>
</reference>
<proteinExistence type="inferred from homology"/>
<dbReference type="SUPFAM" id="SSF54631">
    <property type="entry name" value="CBS-domain pair"/>
    <property type="match status" value="1"/>
</dbReference>
<dbReference type="PANTHER" id="PTHR22777:SF27">
    <property type="entry name" value="MAGNESIUM AND COBALT EFFLUX PROTEIN CORC"/>
    <property type="match status" value="1"/>
</dbReference>
<gene>
    <name evidence="6" type="ORF">GCM10011611_01600</name>
</gene>
<evidence type="ECO:0000313" key="6">
    <source>
        <dbReference type="EMBL" id="GGE99669.1"/>
    </source>
</evidence>
<dbReference type="SUPFAM" id="SSF56176">
    <property type="entry name" value="FAD-binding/transporter-associated domain-like"/>
    <property type="match status" value="1"/>
</dbReference>
<dbReference type="Gene3D" id="3.30.465.10">
    <property type="match status" value="1"/>
</dbReference>
<dbReference type="Proteomes" id="UP000646365">
    <property type="component" value="Unassembled WGS sequence"/>
</dbReference>
<dbReference type="PROSITE" id="PS51371">
    <property type="entry name" value="CBS"/>
    <property type="match status" value="2"/>
</dbReference>
<dbReference type="InterPro" id="IPR016169">
    <property type="entry name" value="FAD-bd_PCMH_sub2"/>
</dbReference>
<dbReference type="InterPro" id="IPR000644">
    <property type="entry name" value="CBS_dom"/>
</dbReference>
<dbReference type="AlphaFoldDB" id="A0A8J2YNX8"/>
<dbReference type="InterPro" id="IPR005170">
    <property type="entry name" value="Transptr-assoc_dom"/>
</dbReference>
<reference evidence="6" key="1">
    <citation type="journal article" date="2014" name="Int. J. Syst. Evol. Microbiol.">
        <title>Complete genome sequence of Corynebacterium casei LMG S-19264T (=DSM 44701T), isolated from a smear-ripened cheese.</title>
        <authorList>
            <consortium name="US DOE Joint Genome Institute (JGI-PGF)"/>
            <person name="Walter F."/>
            <person name="Albersmeier A."/>
            <person name="Kalinowski J."/>
            <person name="Ruckert C."/>
        </authorList>
    </citation>
    <scope>NUCLEOTIDE SEQUENCE</scope>
    <source>
        <strain evidence="6">CGMCC 1.15725</strain>
    </source>
</reference>
<sequence length="304" mass="33956">MPIPMRATWLARSMTDASSYPKTRDSDTPPSLWDRLKRWAGATAADNGSDDVEGTEAFDSHERALIENVLKLRDLTAWDVMVPRVDIVAVELSTHFAEVVKLFVEEGHSRLPVYEDDLDHIVGMVHVKDVMGYVAAGRSPSLQKLLRKVLFVAPSSRVLDLLSQMRQQRVHMAFVVDEFGGIDGLITIEDLVEEIVGDIEDEHDETEPAHILERADGSLIVDARTPIEELEAALDARLLMPDAEEEVDTVGGLIFMLAGHVPLRGETIAHPSGFTFEVLDADQRRLRRLRVRRQPKIEPAGDDI</sequence>
<feature type="domain" description="CBS" evidence="5">
    <location>
        <begin position="81"/>
        <end position="141"/>
    </location>
</feature>
<evidence type="ECO:0000256" key="2">
    <source>
        <dbReference type="ARBA" id="ARBA00022737"/>
    </source>
</evidence>
<evidence type="ECO:0000259" key="5">
    <source>
        <dbReference type="PROSITE" id="PS51371"/>
    </source>
</evidence>
<name>A0A8J2YNX8_9PROT</name>
<evidence type="ECO:0000256" key="3">
    <source>
        <dbReference type="ARBA" id="ARBA00023122"/>
    </source>
</evidence>